<evidence type="ECO:0000313" key="2">
    <source>
        <dbReference type="Proteomes" id="UP000828390"/>
    </source>
</evidence>
<sequence>MRGPLRSFRRKCGDAHCLQFGIVPGVVISRYTCLKGAFKTQGDVLSHRPNLTVFIGEREVERVCSYYYEVGQM</sequence>
<organism evidence="1 2">
    <name type="scientific">Dreissena polymorpha</name>
    <name type="common">Zebra mussel</name>
    <name type="synonym">Mytilus polymorpha</name>
    <dbReference type="NCBI Taxonomy" id="45954"/>
    <lineage>
        <taxon>Eukaryota</taxon>
        <taxon>Metazoa</taxon>
        <taxon>Spiralia</taxon>
        <taxon>Lophotrochozoa</taxon>
        <taxon>Mollusca</taxon>
        <taxon>Bivalvia</taxon>
        <taxon>Autobranchia</taxon>
        <taxon>Heteroconchia</taxon>
        <taxon>Euheterodonta</taxon>
        <taxon>Imparidentia</taxon>
        <taxon>Neoheterodontei</taxon>
        <taxon>Myida</taxon>
        <taxon>Dreissenoidea</taxon>
        <taxon>Dreissenidae</taxon>
        <taxon>Dreissena</taxon>
    </lineage>
</organism>
<reference evidence="1" key="2">
    <citation type="submission" date="2020-11" db="EMBL/GenBank/DDBJ databases">
        <authorList>
            <person name="McCartney M.A."/>
            <person name="Auch B."/>
            <person name="Kono T."/>
            <person name="Mallez S."/>
            <person name="Becker A."/>
            <person name="Gohl D.M."/>
            <person name="Silverstein K.A.T."/>
            <person name="Koren S."/>
            <person name="Bechman K.B."/>
            <person name="Herman A."/>
            <person name="Abrahante J.E."/>
            <person name="Garbe J."/>
        </authorList>
    </citation>
    <scope>NUCLEOTIDE SEQUENCE</scope>
    <source>
        <strain evidence="1">Duluth1</strain>
        <tissue evidence="1">Whole animal</tissue>
    </source>
</reference>
<evidence type="ECO:0000313" key="1">
    <source>
        <dbReference type="EMBL" id="KAH3844391.1"/>
    </source>
</evidence>
<reference evidence="1" key="1">
    <citation type="journal article" date="2019" name="bioRxiv">
        <title>The Genome of the Zebra Mussel, Dreissena polymorpha: A Resource for Invasive Species Research.</title>
        <authorList>
            <person name="McCartney M.A."/>
            <person name="Auch B."/>
            <person name="Kono T."/>
            <person name="Mallez S."/>
            <person name="Zhang Y."/>
            <person name="Obille A."/>
            <person name="Becker A."/>
            <person name="Abrahante J.E."/>
            <person name="Garbe J."/>
            <person name="Badalamenti J.P."/>
            <person name="Herman A."/>
            <person name="Mangelson H."/>
            <person name="Liachko I."/>
            <person name="Sullivan S."/>
            <person name="Sone E.D."/>
            <person name="Koren S."/>
            <person name="Silverstein K.A.T."/>
            <person name="Beckman K.B."/>
            <person name="Gohl D.M."/>
        </authorList>
    </citation>
    <scope>NUCLEOTIDE SEQUENCE</scope>
    <source>
        <strain evidence="1">Duluth1</strain>
        <tissue evidence="1">Whole animal</tissue>
    </source>
</reference>
<dbReference type="EMBL" id="JAIWYP010000003">
    <property type="protein sequence ID" value="KAH3844391.1"/>
    <property type="molecule type" value="Genomic_DNA"/>
</dbReference>
<accession>A0A9D4KSQ2</accession>
<protein>
    <submittedName>
        <fullName evidence="1">Uncharacterized protein</fullName>
    </submittedName>
</protein>
<dbReference type="AlphaFoldDB" id="A0A9D4KSQ2"/>
<dbReference type="Proteomes" id="UP000828390">
    <property type="component" value="Unassembled WGS sequence"/>
</dbReference>
<proteinExistence type="predicted"/>
<keyword evidence="2" id="KW-1185">Reference proteome</keyword>
<gene>
    <name evidence="1" type="ORF">DPMN_086649</name>
</gene>
<comment type="caution">
    <text evidence="1">The sequence shown here is derived from an EMBL/GenBank/DDBJ whole genome shotgun (WGS) entry which is preliminary data.</text>
</comment>
<name>A0A9D4KSQ2_DREPO</name>